<sequence length="100" mass="9916">MAAGLTASRRDRGPPADGAATRVSAVRSAQVPGADCDLGPPADGGATRPASLVGFRRLGLRGTGLGEQRGSLERVSPGTGAPLSDSDLRGGAPGRGPDRK</sequence>
<proteinExistence type="predicted"/>
<feature type="region of interest" description="Disordered" evidence="1">
    <location>
        <begin position="1"/>
        <end position="100"/>
    </location>
</feature>
<gene>
    <name evidence="2" type="ORF">NDU88_002329</name>
</gene>
<protein>
    <submittedName>
        <fullName evidence="2">Uncharacterized protein</fullName>
    </submittedName>
</protein>
<dbReference type="AlphaFoldDB" id="A0AAV7SEZ4"/>
<accession>A0AAV7SEZ4</accession>
<name>A0AAV7SEZ4_PLEWA</name>
<keyword evidence="3" id="KW-1185">Reference proteome</keyword>
<organism evidence="2 3">
    <name type="scientific">Pleurodeles waltl</name>
    <name type="common">Iberian ribbed newt</name>
    <dbReference type="NCBI Taxonomy" id="8319"/>
    <lineage>
        <taxon>Eukaryota</taxon>
        <taxon>Metazoa</taxon>
        <taxon>Chordata</taxon>
        <taxon>Craniata</taxon>
        <taxon>Vertebrata</taxon>
        <taxon>Euteleostomi</taxon>
        <taxon>Amphibia</taxon>
        <taxon>Batrachia</taxon>
        <taxon>Caudata</taxon>
        <taxon>Salamandroidea</taxon>
        <taxon>Salamandridae</taxon>
        <taxon>Pleurodelinae</taxon>
        <taxon>Pleurodeles</taxon>
    </lineage>
</organism>
<reference evidence="2" key="1">
    <citation type="journal article" date="2022" name="bioRxiv">
        <title>Sequencing and chromosome-scale assembly of the giantPleurodeles waltlgenome.</title>
        <authorList>
            <person name="Brown T."/>
            <person name="Elewa A."/>
            <person name="Iarovenko S."/>
            <person name="Subramanian E."/>
            <person name="Araus A.J."/>
            <person name="Petzold A."/>
            <person name="Susuki M."/>
            <person name="Suzuki K.-i.T."/>
            <person name="Hayashi T."/>
            <person name="Toyoda A."/>
            <person name="Oliveira C."/>
            <person name="Osipova E."/>
            <person name="Leigh N.D."/>
            <person name="Simon A."/>
            <person name="Yun M.H."/>
        </authorList>
    </citation>
    <scope>NUCLEOTIDE SEQUENCE</scope>
    <source>
        <strain evidence="2">20211129_DDA</strain>
        <tissue evidence="2">Liver</tissue>
    </source>
</reference>
<evidence type="ECO:0000313" key="3">
    <source>
        <dbReference type="Proteomes" id="UP001066276"/>
    </source>
</evidence>
<evidence type="ECO:0000313" key="2">
    <source>
        <dbReference type="EMBL" id="KAJ1161848.1"/>
    </source>
</evidence>
<comment type="caution">
    <text evidence="2">The sequence shown here is derived from an EMBL/GenBank/DDBJ whole genome shotgun (WGS) entry which is preliminary data.</text>
</comment>
<evidence type="ECO:0000256" key="1">
    <source>
        <dbReference type="SAM" id="MobiDB-lite"/>
    </source>
</evidence>
<dbReference type="EMBL" id="JANPWB010000008">
    <property type="protein sequence ID" value="KAJ1161848.1"/>
    <property type="molecule type" value="Genomic_DNA"/>
</dbReference>
<dbReference type="Proteomes" id="UP001066276">
    <property type="component" value="Chromosome 4_2"/>
</dbReference>